<evidence type="ECO:0000256" key="5">
    <source>
        <dbReference type="ARBA" id="ARBA00022857"/>
    </source>
</evidence>
<keyword evidence="3 8" id="KW-0028">Amino-acid biosynthesis</keyword>
<evidence type="ECO:0000313" key="11">
    <source>
        <dbReference type="Proteomes" id="UP000032303"/>
    </source>
</evidence>
<dbReference type="HAMAP" id="MF_00412">
    <property type="entry name" value="ProA"/>
    <property type="match status" value="1"/>
</dbReference>
<evidence type="ECO:0000256" key="6">
    <source>
        <dbReference type="ARBA" id="ARBA00023002"/>
    </source>
</evidence>
<keyword evidence="5 8" id="KW-0521">NADP</keyword>
<comment type="pathway">
    <text evidence="1 8">Amino-acid biosynthesis; L-proline biosynthesis; L-glutamate 5-semialdehyde from L-glutamate: step 2/2.</text>
</comment>
<dbReference type="InterPro" id="IPR020593">
    <property type="entry name" value="G-glutamylP_reductase_CS"/>
</dbReference>
<dbReference type="OrthoDB" id="9809970at2"/>
<dbReference type="InterPro" id="IPR016162">
    <property type="entry name" value="Ald_DH_N"/>
</dbReference>
<dbReference type="EC" id="1.2.1.41" evidence="8"/>
<dbReference type="FunFam" id="3.40.309.10:FF:000028">
    <property type="entry name" value="Gamma-glutamyl phosphate reductase"/>
    <property type="match status" value="1"/>
</dbReference>
<dbReference type="PATRIC" id="fig|658445.3.peg.5047"/>
<dbReference type="HOGENOM" id="CLU_030231_0_0_6"/>
<comment type="catalytic activity">
    <reaction evidence="7 8">
        <text>L-glutamate 5-semialdehyde + phosphate + NADP(+) = L-glutamyl 5-phosphate + NADPH + H(+)</text>
        <dbReference type="Rhea" id="RHEA:19541"/>
        <dbReference type="ChEBI" id="CHEBI:15378"/>
        <dbReference type="ChEBI" id="CHEBI:43474"/>
        <dbReference type="ChEBI" id="CHEBI:57783"/>
        <dbReference type="ChEBI" id="CHEBI:58066"/>
        <dbReference type="ChEBI" id="CHEBI:58274"/>
        <dbReference type="ChEBI" id="CHEBI:58349"/>
        <dbReference type="EC" id="1.2.1.41"/>
    </reaction>
</comment>
<keyword evidence="4 8" id="KW-0641">Proline biosynthesis</keyword>
<dbReference type="InterPro" id="IPR012134">
    <property type="entry name" value="Glu-5-SA_DH"/>
</dbReference>
<dbReference type="NCBIfam" id="NF001221">
    <property type="entry name" value="PRK00197.1"/>
    <property type="match status" value="1"/>
</dbReference>
<dbReference type="SUPFAM" id="SSF53720">
    <property type="entry name" value="ALDH-like"/>
    <property type="match status" value="1"/>
</dbReference>
<organism evidence="10 11">
    <name type="scientific">Photobacterium gaetbulicola Gung47</name>
    <dbReference type="NCBI Taxonomy" id="658445"/>
    <lineage>
        <taxon>Bacteria</taxon>
        <taxon>Pseudomonadati</taxon>
        <taxon>Pseudomonadota</taxon>
        <taxon>Gammaproteobacteria</taxon>
        <taxon>Vibrionales</taxon>
        <taxon>Vibrionaceae</taxon>
        <taxon>Photobacterium</taxon>
    </lineage>
</organism>
<dbReference type="GO" id="GO:0055129">
    <property type="term" value="P:L-proline biosynthetic process"/>
    <property type="evidence" value="ECO:0007669"/>
    <property type="project" value="UniProtKB-UniRule"/>
</dbReference>
<evidence type="ECO:0000256" key="2">
    <source>
        <dbReference type="ARBA" id="ARBA00022490"/>
    </source>
</evidence>
<dbReference type="InterPro" id="IPR000965">
    <property type="entry name" value="GPR_dom"/>
</dbReference>
<dbReference type="NCBIfam" id="TIGR00407">
    <property type="entry name" value="proA"/>
    <property type="match status" value="1"/>
</dbReference>
<dbReference type="STRING" id="658445.H744_2c2990"/>
<accession>A0A0C5WD46</accession>
<dbReference type="PANTHER" id="PTHR11063">
    <property type="entry name" value="GLUTAMATE SEMIALDEHYDE DEHYDROGENASE"/>
    <property type="match status" value="1"/>
</dbReference>
<evidence type="ECO:0000256" key="7">
    <source>
        <dbReference type="ARBA" id="ARBA00049024"/>
    </source>
</evidence>
<evidence type="ECO:0000256" key="1">
    <source>
        <dbReference type="ARBA" id="ARBA00004985"/>
    </source>
</evidence>
<name>A0A0C5WD46_9GAMM</name>
<dbReference type="PANTHER" id="PTHR11063:SF8">
    <property type="entry name" value="DELTA-1-PYRROLINE-5-CARBOXYLATE SYNTHASE"/>
    <property type="match status" value="1"/>
</dbReference>
<dbReference type="InterPro" id="IPR016163">
    <property type="entry name" value="Ald_DH_C"/>
</dbReference>
<comment type="similarity">
    <text evidence="8">Belongs to the gamma-glutamyl phosphate reductase family.</text>
</comment>
<dbReference type="Pfam" id="PF00171">
    <property type="entry name" value="Aldedh"/>
    <property type="match status" value="1"/>
</dbReference>
<evidence type="ECO:0000313" key="10">
    <source>
        <dbReference type="EMBL" id="AJR09641.1"/>
    </source>
</evidence>
<dbReference type="CDD" id="cd07079">
    <property type="entry name" value="ALDH_F18-19_ProA-GPR"/>
    <property type="match status" value="1"/>
</dbReference>
<sequence length="418" mass="45088">MNLQLMGQAAQQAAFELATAATEQKNRALAVIADELEANQDVILAANAKDIAAAKEAGMTDALVDRLLLNAERLAGIANDVRNVISLNDPVGAELDSKVLENGMRLSRRRVPLGVVGVIYEARPNVTIDIAALCLKTGNASILRGGRETFHSNMELVKVIQVALEKAGLPTASVQYIEKPDRELVSQLLKMDQYVDMIIPRGGAGLHKMCKENSTIPVIIGGFGISHVYVDATADLSRTLDVVENAKVQRPSACNALDTLLVHEKVAEAFLPRLAERLNSSNVDMVADENAYELLEGKAASLRRVAEGDYDTEWLSFTLGIKIVKDVEEAIAHMRKHNASHSDAIMTNDLMAAERFVNAAGSAAVYVNASTRFTDGAQFGLGAEVAVSTQKLHARGPMGLEELTSYKWVGVADYLPRA</sequence>
<dbReference type="Gene3D" id="3.40.605.10">
    <property type="entry name" value="Aldehyde Dehydrogenase, Chain A, domain 1"/>
    <property type="match status" value="1"/>
</dbReference>
<reference evidence="10 11" key="1">
    <citation type="submission" date="2013-05" db="EMBL/GenBank/DDBJ databases">
        <title>Complete genome sequence of the lipase-producing bacterium Photobacterium gaetbulicola Gung47.</title>
        <authorList>
            <person name="Kim Y.-O."/>
        </authorList>
    </citation>
    <scope>NUCLEOTIDE SEQUENCE [LARGE SCALE GENOMIC DNA]</scope>
    <source>
        <strain evidence="10 11">Gung47</strain>
    </source>
</reference>
<comment type="subcellular location">
    <subcellularLocation>
        <location evidence="8">Cytoplasm</location>
    </subcellularLocation>
</comment>
<keyword evidence="11" id="KW-1185">Reference proteome</keyword>
<dbReference type="EMBL" id="CP005974">
    <property type="protein sequence ID" value="AJR09641.1"/>
    <property type="molecule type" value="Genomic_DNA"/>
</dbReference>
<dbReference type="InterPro" id="IPR015590">
    <property type="entry name" value="Aldehyde_DH_dom"/>
</dbReference>
<dbReference type="KEGG" id="pgb:H744_2c2990"/>
<dbReference type="Gene3D" id="3.40.309.10">
    <property type="entry name" value="Aldehyde Dehydrogenase, Chain A, domain 2"/>
    <property type="match status" value="1"/>
</dbReference>
<gene>
    <name evidence="8" type="primary">proA</name>
    <name evidence="10" type="ORF">H744_2c2990</name>
</gene>
<dbReference type="PIRSF" id="PIRSF000151">
    <property type="entry name" value="GPR"/>
    <property type="match status" value="1"/>
</dbReference>
<keyword evidence="6 8" id="KW-0560">Oxidoreductase</keyword>
<evidence type="ECO:0000256" key="3">
    <source>
        <dbReference type="ARBA" id="ARBA00022605"/>
    </source>
</evidence>
<dbReference type="PROSITE" id="PS01223">
    <property type="entry name" value="PROA"/>
    <property type="match status" value="1"/>
</dbReference>
<dbReference type="AlphaFoldDB" id="A0A0C5WD46"/>
<protein>
    <recommendedName>
        <fullName evidence="8">Gamma-glutamyl phosphate reductase</fullName>
        <shortName evidence="8">GPR</shortName>
        <ecNumber evidence="8">1.2.1.41</ecNumber>
    </recommendedName>
    <alternativeName>
        <fullName evidence="8">Glutamate-5-semialdehyde dehydrogenase</fullName>
    </alternativeName>
    <alternativeName>
        <fullName evidence="8">Glutamyl-gamma-semialdehyde dehydrogenase</fullName>
        <shortName evidence="8">GSA dehydrogenase</shortName>
    </alternativeName>
</protein>
<dbReference type="InterPro" id="IPR016161">
    <property type="entry name" value="Ald_DH/histidinol_DH"/>
</dbReference>
<dbReference type="GO" id="GO:0005737">
    <property type="term" value="C:cytoplasm"/>
    <property type="evidence" value="ECO:0007669"/>
    <property type="project" value="UniProtKB-SubCell"/>
</dbReference>
<proteinExistence type="inferred from homology"/>
<dbReference type="UniPathway" id="UPA00098">
    <property type="reaction ID" value="UER00360"/>
</dbReference>
<evidence type="ECO:0000259" key="9">
    <source>
        <dbReference type="Pfam" id="PF00171"/>
    </source>
</evidence>
<dbReference type="Proteomes" id="UP000032303">
    <property type="component" value="Chromosome 2"/>
</dbReference>
<keyword evidence="2 8" id="KW-0963">Cytoplasm</keyword>
<feature type="domain" description="Aldehyde dehydrogenase" evidence="9">
    <location>
        <begin position="8"/>
        <end position="288"/>
    </location>
</feature>
<comment type="function">
    <text evidence="8">Catalyzes the NADPH-dependent reduction of L-glutamate 5-phosphate into L-glutamate 5-semialdehyde and phosphate. The product spontaneously undergoes cyclization to form 1-pyrroline-5-carboxylate.</text>
</comment>
<evidence type="ECO:0000256" key="8">
    <source>
        <dbReference type="HAMAP-Rule" id="MF_00412"/>
    </source>
</evidence>
<evidence type="ECO:0000256" key="4">
    <source>
        <dbReference type="ARBA" id="ARBA00022650"/>
    </source>
</evidence>
<dbReference type="GO" id="GO:0004350">
    <property type="term" value="F:glutamate-5-semialdehyde dehydrogenase activity"/>
    <property type="evidence" value="ECO:0007669"/>
    <property type="project" value="UniProtKB-UniRule"/>
</dbReference>
<dbReference type="GO" id="GO:0050661">
    <property type="term" value="F:NADP binding"/>
    <property type="evidence" value="ECO:0007669"/>
    <property type="project" value="InterPro"/>
</dbReference>